<reference evidence="4" key="1">
    <citation type="journal article" date="2019" name="Int. J. Syst. Evol. Microbiol.">
        <title>The Global Catalogue of Microorganisms (GCM) 10K type strain sequencing project: providing services to taxonomists for standard genome sequencing and annotation.</title>
        <authorList>
            <consortium name="The Broad Institute Genomics Platform"/>
            <consortium name="The Broad Institute Genome Sequencing Center for Infectious Disease"/>
            <person name="Wu L."/>
            <person name="Ma J."/>
        </authorList>
    </citation>
    <scope>NUCLEOTIDE SEQUENCE [LARGE SCALE GENOMIC DNA]</scope>
    <source>
        <strain evidence="4">JCM 17906</strain>
    </source>
</reference>
<evidence type="ECO:0000256" key="2">
    <source>
        <dbReference type="SAM" id="Phobius"/>
    </source>
</evidence>
<comment type="caution">
    <text evidence="3">The sequence shown here is derived from an EMBL/GenBank/DDBJ whole genome shotgun (WGS) entry which is preliminary data.</text>
</comment>
<evidence type="ECO:0008006" key="5">
    <source>
        <dbReference type="Google" id="ProtNLM"/>
    </source>
</evidence>
<organism evidence="3 4">
    <name type="scientific">Pseudonocardia xishanensis</name>
    <dbReference type="NCBI Taxonomy" id="630995"/>
    <lineage>
        <taxon>Bacteria</taxon>
        <taxon>Bacillati</taxon>
        <taxon>Actinomycetota</taxon>
        <taxon>Actinomycetes</taxon>
        <taxon>Pseudonocardiales</taxon>
        <taxon>Pseudonocardiaceae</taxon>
        <taxon>Pseudonocardia</taxon>
    </lineage>
</organism>
<protein>
    <recommendedName>
        <fullName evidence="5">Sporulation protein YtfJ</fullName>
    </recommendedName>
</protein>
<gene>
    <name evidence="3" type="ORF">GCM10023175_23870</name>
</gene>
<dbReference type="RefSeq" id="WP_345416033.1">
    <property type="nucleotide sequence ID" value="NZ_BAABGT010000029.1"/>
</dbReference>
<evidence type="ECO:0000256" key="1">
    <source>
        <dbReference type="SAM" id="MobiDB-lite"/>
    </source>
</evidence>
<feature type="region of interest" description="Disordered" evidence="1">
    <location>
        <begin position="37"/>
        <end position="61"/>
    </location>
</feature>
<evidence type="ECO:0000313" key="3">
    <source>
        <dbReference type="EMBL" id="GAA4544893.1"/>
    </source>
</evidence>
<dbReference type="EMBL" id="BAABGT010000029">
    <property type="protein sequence ID" value="GAA4544893.1"/>
    <property type="molecule type" value="Genomic_DNA"/>
</dbReference>
<accession>A0ABP8RRF8</accession>
<dbReference type="Proteomes" id="UP001501598">
    <property type="component" value="Unassembled WGS sequence"/>
</dbReference>
<keyword evidence="4" id="KW-1185">Reference proteome</keyword>
<keyword evidence="2" id="KW-1133">Transmembrane helix</keyword>
<name>A0ABP8RRF8_9PSEU</name>
<keyword evidence="2" id="KW-0472">Membrane</keyword>
<sequence length="117" mass="11679">MDIAEMTEDAERLMLANRVFAEPVTVDGTTIITAARVGGGGGSGSGPAEDGGQGEGNGGGLGFTGRPAGAYVIADGVVSWKPAVDVNRAVTVAGVVLVAALATVRALWARRGLGRRS</sequence>
<feature type="transmembrane region" description="Helical" evidence="2">
    <location>
        <begin position="89"/>
        <end position="108"/>
    </location>
</feature>
<evidence type="ECO:0000313" key="4">
    <source>
        <dbReference type="Proteomes" id="UP001501598"/>
    </source>
</evidence>
<proteinExistence type="predicted"/>
<keyword evidence="2" id="KW-0812">Transmembrane</keyword>